<dbReference type="AlphaFoldDB" id="K0NKA1"/>
<organism evidence="1 2">
    <name type="scientific">Desulfobacula toluolica (strain DSM 7467 / Tol2)</name>
    <dbReference type="NCBI Taxonomy" id="651182"/>
    <lineage>
        <taxon>Bacteria</taxon>
        <taxon>Pseudomonadati</taxon>
        <taxon>Thermodesulfobacteriota</taxon>
        <taxon>Desulfobacteria</taxon>
        <taxon>Desulfobacterales</taxon>
        <taxon>Desulfobacteraceae</taxon>
        <taxon>Desulfobacula</taxon>
    </lineage>
</organism>
<reference evidence="1 2" key="1">
    <citation type="journal article" date="2013" name="Environ. Microbiol.">
        <title>Complete genome, catabolic sub-proteomes and key-metabolites of Desulfobacula toluolica Tol2, a marine, aromatic compound-degrading, sulfate-reducing bacterium.</title>
        <authorList>
            <person name="Wohlbrand L."/>
            <person name="Jacob J.H."/>
            <person name="Kube M."/>
            <person name="Mussmann M."/>
            <person name="Jarling R."/>
            <person name="Beck A."/>
            <person name="Amann R."/>
            <person name="Wilkes H."/>
            <person name="Reinhardt R."/>
            <person name="Rabus R."/>
        </authorList>
    </citation>
    <scope>NUCLEOTIDE SEQUENCE [LARGE SCALE GENOMIC DNA]</scope>
    <source>
        <strain evidence="2">DSM 7467 / Tol2</strain>
    </source>
</reference>
<gene>
    <name evidence="1" type="ordered locus">TOL2_C38250</name>
</gene>
<dbReference type="EMBL" id="FO203503">
    <property type="protein sequence ID" value="CCK81981.1"/>
    <property type="molecule type" value="Genomic_DNA"/>
</dbReference>
<dbReference type="Proteomes" id="UP000007347">
    <property type="component" value="Chromosome"/>
</dbReference>
<proteinExistence type="predicted"/>
<sequence>MWCFIYQNIVPCYDAYHKLKFKSLVKKKVTTWLKNSLTKEGNYLIYNRYENAVLLYELSGWKALPRADYFCLVQLIGKRIIQRRK</sequence>
<evidence type="ECO:0000313" key="1">
    <source>
        <dbReference type="EMBL" id="CCK81981.1"/>
    </source>
</evidence>
<accession>K0NKA1</accession>
<dbReference type="KEGG" id="dto:TOL2_C38250"/>
<dbReference type="HOGENOM" id="CLU_2507305_0_0_7"/>
<dbReference type="STRING" id="651182.TOL2_C38250"/>
<name>K0NKA1_DESTT</name>
<keyword evidence="2" id="KW-1185">Reference proteome</keyword>
<protein>
    <submittedName>
        <fullName evidence="1">Uncharacterized protein</fullName>
    </submittedName>
</protein>
<evidence type="ECO:0000313" key="2">
    <source>
        <dbReference type="Proteomes" id="UP000007347"/>
    </source>
</evidence>